<accession>A0ABP9TJ29</accession>
<protein>
    <submittedName>
        <fullName evidence="1">Uncharacterized protein</fullName>
    </submittedName>
</protein>
<name>A0ABP9TJ29_9MICC</name>
<keyword evidence="2" id="KW-1185">Reference proteome</keyword>
<gene>
    <name evidence="1" type="ORF">GCM10025778_10950</name>
</gene>
<organism evidence="1 2">
    <name type="scientific">Paeniglutamicibacter antarcticus</name>
    <dbReference type="NCBI Taxonomy" id="494023"/>
    <lineage>
        <taxon>Bacteria</taxon>
        <taxon>Bacillati</taxon>
        <taxon>Actinomycetota</taxon>
        <taxon>Actinomycetes</taxon>
        <taxon>Micrococcales</taxon>
        <taxon>Micrococcaceae</taxon>
        <taxon>Paeniglutamicibacter</taxon>
    </lineage>
</organism>
<comment type="caution">
    <text evidence="1">The sequence shown here is derived from an EMBL/GenBank/DDBJ whole genome shotgun (WGS) entry which is preliminary data.</text>
</comment>
<dbReference type="EMBL" id="BAABLK010000022">
    <property type="protein sequence ID" value="GAA5226562.1"/>
    <property type="molecule type" value="Genomic_DNA"/>
</dbReference>
<reference evidence="2" key="1">
    <citation type="journal article" date="2019" name="Int. J. Syst. Evol. Microbiol.">
        <title>The Global Catalogue of Microorganisms (GCM) 10K type strain sequencing project: providing services to taxonomists for standard genome sequencing and annotation.</title>
        <authorList>
            <consortium name="The Broad Institute Genomics Platform"/>
            <consortium name="The Broad Institute Genome Sequencing Center for Infectious Disease"/>
            <person name="Wu L."/>
            <person name="Ma J."/>
        </authorList>
    </citation>
    <scope>NUCLEOTIDE SEQUENCE [LARGE SCALE GENOMIC DNA]</scope>
    <source>
        <strain evidence="2">JCM 18952</strain>
    </source>
</reference>
<dbReference type="Proteomes" id="UP001501257">
    <property type="component" value="Unassembled WGS sequence"/>
</dbReference>
<evidence type="ECO:0000313" key="1">
    <source>
        <dbReference type="EMBL" id="GAA5226562.1"/>
    </source>
</evidence>
<proteinExistence type="predicted"/>
<sequence>MVVPKSSGAGHPVGRWAKWIWVLDWIVMENVSLALEVCESQRRGAAGLEAQRTTAASVAKV</sequence>
<evidence type="ECO:0000313" key="2">
    <source>
        <dbReference type="Proteomes" id="UP001501257"/>
    </source>
</evidence>